<sequence>MEDKVSALSGDQSTSASGDSCRSSAGGEWNRRRRKFVAPRCRYFSWLDDYMSSFVANEVVNKAEVSEDMVKLEEKIAALEKMVAERTVGSRGSTTNKCWGFVFSC</sequence>
<accession>A0ABU6RX02</accession>
<protein>
    <submittedName>
        <fullName evidence="2">Uncharacterized protein</fullName>
    </submittedName>
</protein>
<comment type="caution">
    <text evidence="2">The sequence shown here is derived from an EMBL/GenBank/DDBJ whole genome shotgun (WGS) entry which is preliminary data.</text>
</comment>
<dbReference type="Proteomes" id="UP001341840">
    <property type="component" value="Unassembled WGS sequence"/>
</dbReference>
<name>A0ABU6RX02_9FABA</name>
<evidence type="ECO:0000256" key="1">
    <source>
        <dbReference type="SAM" id="MobiDB-lite"/>
    </source>
</evidence>
<feature type="region of interest" description="Disordered" evidence="1">
    <location>
        <begin position="1"/>
        <end position="29"/>
    </location>
</feature>
<proteinExistence type="predicted"/>
<organism evidence="2 3">
    <name type="scientific">Stylosanthes scabra</name>
    <dbReference type="NCBI Taxonomy" id="79078"/>
    <lineage>
        <taxon>Eukaryota</taxon>
        <taxon>Viridiplantae</taxon>
        <taxon>Streptophyta</taxon>
        <taxon>Embryophyta</taxon>
        <taxon>Tracheophyta</taxon>
        <taxon>Spermatophyta</taxon>
        <taxon>Magnoliopsida</taxon>
        <taxon>eudicotyledons</taxon>
        <taxon>Gunneridae</taxon>
        <taxon>Pentapetalae</taxon>
        <taxon>rosids</taxon>
        <taxon>fabids</taxon>
        <taxon>Fabales</taxon>
        <taxon>Fabaceae</taxon>
        <taxon>Papilionoideae</taxon>
        <taxon>50 kb inversion clade</taxon>
        <taxon>dalbergioids sensu lato</taxon>
        <taxon>Dalbergieae</taxon>
        <taxon>Pterocarpus clade</taxon>
        <taxon>Stylosanthes</taxon>
    </lineage>
</organism>
<keyword evidence="3" id="KW-1185">Reference proteome</keyword>
<reference evidence="2 3" key="1">
    <citation type="journal article" date="2023" name="Plants (Basel)">
        <title>Bridging the Gap: Combining Genomics and Transcriptomics Approaches to Understand Stylosanthes scabra, an Orphan Legume from the Brazilian Caatinga.</title>
        <authorList>
            <person name="Ferreira-Neto J.R.C."/>
            <person name="da Silva M.D."/>
            <person name="Binneck E."/>
            <person name="de Melo N.F."/>
            <person name="da Silva R.H."/>
            <person name="de Melo A.L.T.M."/>
            <person name="Pandolfi V."/>
            <person name="Bustamante F.O."/>
            <person name="Brasileiro-Vidal A.C."/>
            <person name="Benko-Iseppon A.M."/>
        </authorList>
    </citation>
    <scope>NUCLEOTIDE SEQUENCE [LARGE SCALE GENOMIC DNA]</scope>
    <source>
        <tissue evidence="2">Leaves</tissue>
    </source>
</reference>
<feature type="compositionally biased region" description="Polar residues" evidence="1">
    <location>
        <begin position="9"/>
        <end position="23"/>
    </location>
</feature>
<gene>
    <name evidence="2" type="ORF">PIB30_098267</name>
</gene>
<evidence type="ECO:0000313" key="2">
    <source>
        <dbReference type="EMBL" id="MED6128474.1"/>
    </source>
</evidence>
<dbReference type="EMBL" id="JASCZI010032702">
    <property type="protein sequence ID" value="MED6128474.1"/>
    <property type="molecule type" value="Genomic_DNA"/>
</dbReference>
<evidence type="ECO:0000313" key="3">
    <source>
        <dbReference type="Proteomes" id="UP001341840"/>
    </source>
</evidence>